<dbReference type="InterPro" id="IPR048969">
    <property type="entry name" value="FACT_SPT16_C"/>
</dbReference>
<dbReference type="PANTHER" id="PTHR13980">
    <property type="entry name" value="CDC68 RELATED"/>
    <property type="match status" value="1"/>
</dbReference>
<proteinExistence type="inferred from homology"/>
<dbReference type="Proteomes" id="UP000237347">
    <property type="component" value="Unassembled WGS sequence"/>
</dbReference>
<dbReference type="SMART" id="SM01287">
    <property type="entry name" value="Rtt106"/>
    <property type="match status" value="1"/>
</dbReference>
<keyword evidence="17" id="KW-1185">Reference proteome</keyword>
<feature type="region of interest" description="Disordered" evidence="12">
    <location>
        <begin position="308"/>
        <end position="382"/>
    </location>
</feature>
<dbReference type="Gene3D" id="3.40.350.10">
    <property type="entry name" value="Creatinase/prolidase N-terminal domain"/>
    <property type="match status" value="1"/>
</dbReference>
<dbReference type="AlphaFoldDB" id="A0AAW0LJ03"/>
<evidence type="ECO:0000256" key="8">
    <source>
        <dbReference type="ARBA" id="ARBA00023204"/>
    </source>
</evidence>
<dbReference type="FunFam" id="2.30.29.150:FF:000004">
    <property type="entry name" value="FACT complex subunit SPT16"/>
    <property type="match status" value="1"/>
</dbReference>
<comment type="function">
    <text evidence="11">Component of the FACT complex, a general chromatin factor that acts to reorganize nucleosomes. The FACT complex is involved in multiple processes that require DNA as a template such as mRNA elongation, DNA replication and DNA repair. During transcription elongation the FACT complex acts as a histone chaperone that both destabilizes and restores nucleosomal structure. It facilitates the passage of RNA polymerase II and transcription by promoting the dissociation of one histone H2A-H2B dimer from the nucleosome, then subsequently promotes the reestablishment of the nucleosome following the passage of RNA polymerase II.</text>
</comment>
<feature type="compositionally biased region" description="Basic and acidic residues" evidence="12">
    <location>
        <begin position="341"/>
        <end position="368"/>
    </location>
</feature>
<feature type="compositionally biased region" description="Acidic residues" evidence="12">
    <location>
        <begin position="810"/>
        <end position="821"/>
    </location>
</feature>
<evidence type="ECO:0000259" key="15">
    <source>
        <dbReference type="SMART" id="SM01287"/>
    </source>
</evidence>
<evidence type="ECO:0000313" key="16">
    <source>
        <dbReference type="EMBL" id="KAK7850928.1"/>
    </source>
</evidence>
<evidence type="ECO:0000256" key="1">
    <source>
        <dbReference type="ARBA" id="ARBA00010779"/>
    </source>
</evidence>
<dbReference type="InterPro" id="IPR011993">
    <property type="entry name" value="PH-like_dom_sf"/>
</dbReference>
<dbReference type="PANTHER" id="PTHR13980:SF15">
    <property type="entry name" value="FACT COMPLEX SUBUNIT SPT16"/>
    <property type="match status" value="1"/>
</dbReference>
<dbReference type="Pfam" id="PF08512">
    <property type="entry name" value="Rttp106-like_middle"/>
    <property type="match status" value="1"/>
</dbReference>
<feature type="domain" description="FACT complex subunit SPT16 N-terminal lobe" evidence="13">
    <location>
        <begin position="25"/>
        <end position="191"/>
    </location>
</feature>
<dbReference type="InterPro" id="IPR036005">
    <property type="entry name" value="Creatinase/aminopeptidase-like"/>
</dbReference>
<dbReference type="GO" id="GO:0006260">
    <property type="term" value="P:DNA replication"/>
    <property type="evidence" value="ECO:0007669"/>
    <property type="project" value="UniProtKB-KW"/>
</dbReference>
<evidence type="ECO:0000313" key="17">
    <source>
        <dbReference type="Proteomes" id="UP000237347"/>
    </source>
</evidence>
<dbReference type="FunFam" id="3.40.350.10:FF:000006">
    <property type="entry name" value="FACT complex subunit SPT16"/>
    <property type="match status" value="1"/>
</dbReference>
<dbReference type="InterPro" id="IPR029149">
    <property type="entry name" value="Creatin/AminoP/Spt16_N"/>
</dbReference>
<feature type="compositionally biased region" description="Polar residues" evidence="12">
    <location>
        <begin position="329"/>
        <end position="340"/>
    </location>
</feature>
<keyword evidence="9 11" id="KW-0539">Nucleus</keyword>
<organism evidence="16 17">
    <name type="scientific">Quercus suber</name>
    <name type="common">Cork oak</name>
    <dbReference type="NCBI Taxonomy" id="58331"/>
    <lineage>
        <taxon>Eukaryota</taxon>
        <taxon>Viridiplantae</taxon>
        <taxon>Streptophyta</taxon>
        <taxon>Embryophyta</taxon>
        <taxon>Tracheophyta</taxon>
        <taxon>Spermatophyta</taxon>
        <taxon>Magnoliopsida</taxon>
        <taxon>eudicotyledons</taxon>
        <taxon>Gunneridae</taxon>
        <taxon>Pentapetalae</taxon>
        <taxon>rosids</taxon>
        <taxon>fabids</taxon>
        <taxon>Fagales</taxon>
        <taxon>Fagaceae</taxon>
        <taxon>Quercus</taxon>
    </lineage>
</organism>
<dbReference type="Pfam" id="PF24824">
    <property type="entry name" value="PH_SPT16"/>
    <property type="match status" value="1"/>
</dbReference>
<feature type="domain" description="FACT complex subunit SPT16 middle" evidence="14">
    <location>
        <begin position="407"/>
        <end position="561"/>
    </location>
</feature>
<feature type="domain" description="Histone chaperone RTT106/FACT complex subunit SPT16-like middle" evidence="15">
    <location>
        <begin position="686"/>
        <end position="776"/>
    </location>
</feature>
<dbReference type="Gene3D" id="2.30.29.30">
    <property type="entry name" value="Pleckstrin-homology domain (PH domain)/Phosphotyrosine-binding domain (PTB)"/>
    <property type="match status" value="1"/>
</dbReference>
<feature type="compositionally biased region" description="Acidic residues" evidence="12">
    <location>
        <begin position="833"/>
        <end position="861"/>
    </location>
</feature>
<reference evidence="16 17" key="1">
    <citation type="journal article" date="2018" name="Sci. Data">
        <title>The draft genome sequence of cork oak.</title>
        <authorList>
            <person name="Ramos A.M."/>
            <person name="Usie A."/>
            <person name="Barbosa P."/>
            <person name="Barros P.M."/>
            <person name="Capote T."/>
            <person name="Chaves I."/>
            <person name="Simoes F."/>
            <person name="Abreu I."/>
            <person name="Carrasquinho I."/>
            <person name="Faro C."/>
            <person name="Guimaraes J.B."/>
            <person name="Mendonca D."/>
            <person name="Nobrega F."/>
            <person name="Rodrigues L."/>
            <person name="Saibo N.J.M."/>
            <person name="Varela M.C."/>
            <person name="Egas C."/>
            <person name="Matos J."/>
            <person name="Miguel C.M."/>
            <person name="Oliveira M.M."/>
            <person name="Ricardo C.P."/>
            <person name="Goncalves S."/>
        </authorList>
    </citation>
    <scope>NUCLEOTIDE SEQUENCE [LARGE SCALE GENOMIC DNA]</scope>
    <source>
        <strain evidence="17">cv. HL8</strain>
    </source>
</reference>
<comment type="caution">
    <text evidence="16">The sequence shown here is derived from an EMBL/GenBank/DDBJ whole genome shotgun (WGS) entry which is preliminary data.</text>
</comment>
<dbReference type="FunFam" id="2.30.29.210:FF:000002">
    <property type="entry name" value="FACT complex subunit SPT16"/>
    <property type="match status" value="1"/>
</dbReference>
<dbReference type="Pfam" id="PF14826">
    <property type="entry name" value="FACT-Spt16_Nlob"/>
    <property type="match status" value="1"/>
</dbReference>
<evidence type="ECO:0000256" key="12">
    <source>
        <dbReference type="SAM" id="MobiDB-lite"/>
    </source>
</evidence>
<dbReference type="GO" id="GO:0006368">
    <property type="term" value="P:transcription elongation by RNA polymerase II"/>
    <property type="evidence" value="ECO:0007669"/>
    <property type="project" value="TreeGrafter"/>
</dbReference>
<feature type="compositionally biased region" description="Basic and acidic residues" evidence="12">
    <location>
        <begin position="318"/>
        <end position="328"/>
    </location>
</feature>
<dbReference type="GO" id="GO:0031491">
    <property type="term" value="F:nucleosome binding"/>
    <property type="evidence" value="ECO:0007669"/>
    <property type="project" value="TreeGrafter"/>
</dbReference>
<dbReference type="Pfam" id="PF08644">
    <property type="entry name" value="SPT16"/>
    <property type="match status" value="1"/>
</dbReference>
<name>A0AAW0LJ03_QUESU</name>
<dbReference type="InterPro" id="IPR029148">
    <property type="entry name" value="FACT-SPT16_Nlobe"/>
</dbReference>
<comment type="subunit">
    <text evidence="10">Component of the FACT complex, a stable heterodimer of SPT16 and SSRP.</text>
</comment>
<protein>
    <recommendedName>
        <fullName evidence="11">FACT complex subunit</fullName>
    </recommendedName>
</protein>
<keyword evidence="8 11" id="KW-0234">DNA repair</keyword>
<evidence type="ECO:0000256" key="6">
    <source>
        <dbReference type="ARBA" id="ARBA00023054"/>
    </source>
</evidence>
<dbReference type="GO" id="GO:0006281">
    <property type="term" value="P:DNA repair"/>
    <property type="evidence" value="ECO:0007669"/>
    <property type="project" value="UniProtKB-UniRule"/>
</dbReference>
<feature type="compositionally biased region" description="Basic and acidic residues" evidence="12">
    <location>
        <begin position="862"/>
        <end position="883"/>
    </location>
</feature>
<dbReference type="EMBL" id="PKMF04000093">
    <property type="protein sequence ID" value="KAK7850928.1"/>
    <property type="molecule type" value="Genomic_DNA"/>
</dbReference>
<dbReference type="GO" id="GO:0035101">
    <property type="term" value="C:FACT complex"/>
    <property type="evidence" value="ECO:0007669"/>
    <property type="project" value="UniProtKB-UniRule"/>
</dbReference>
<accession>A0AAW0LJ03</accession>
<evidence type="ECO:0000256" key="7">
    <source>
        <dbReference type="ARBA" id="ARBA00023163"/>
    </source>
</evidence>
<dbReference type="Gene3D" id="3.90.230.10">
    <property type="entry name" value="Creatinase/methionine aminopeptidase superfamily"/>
    <property type="match status" value="1"/>
</dbReference>
<evidence type="ECO:0000256" key="3">
    <source>
        <dbReference type="ARBA" id="ARBA00022705"/>
    </source>
</evidence>
<keyword evidence="2 11" id="KW-0158">Chromosome</keyword>
<dbReference type="SMART" id="SM01285">
    <property type="entry name" value="FACT-Spt16_Nlob"/>
    <property type="match status" value="1"/>
</dbReference>
<keyword evidence="3 11" id="KW-0235">DNA replication</keyword>
<evidence type="ECO:0000256" key="2">
    <source>
        <dbReference type="ARBA" id="ARBA00022454"/>
    </source>
</evidence>
<dbReference type="InterPro" id="IPR013719">
    <property type="entry name" value="RTT106/SPT16-like_middle_dom"/>
</dbReference>
<dbReference type="InterPro" id="IPR056595">
    <property type="entry name" value="Fact-SPT16_PH"/>
</dbReference>
<keyword evidence="7 11" id="KW-0804">Transcription</keyword>
<dbReference type="FunFam" id="2.30.29.30:FF:000017">
    <property type="entry name" value="FACT complex subunit SPT16"/>
    <property type="match status" value="1"/>
</dbReference>
<dbReference type="InterPro" id="IPR013953">
    <property type="entry name" value="FACT_SPT16_M"/>
</dbReference>
<evidence type="ECO:0000256" key="10">
    <source>
        <dbReference type="ARBA" id="ARBA00062995"/>
    </source>
</evidence>
<evidence type="ECO:0000256" key="4">
    <source>
        <dbReference type="ARBA" id="ARBA00022763"/>
    </source>
</evidence>
<comment type="subcellular location">
    <subcellularLocation>
        <location evidence="11">Nucleus</location>
    </subcellularLocation>
    <subcellularLocation>
        <location evidence="11">Chromosome</location>
    </subcellularLocation>
</comment>
<dbReference type="Gene3D" id="2.30.29.210">
    <property type="entry name" value="FACT complex subunit Spt16p/Cdc68p"/>
    <property type="match status" value="1"/>
</dbReference>
<evidence type="ECO:0000259" key="13">
    <source>
        <dbReference type="SMART" id="SM01285"/>
    </source>
</evidence>
<dbReference type="SMART" id="SM01286">
    <property type="entry name" value="SPT16"/>
    <property type="match status" value="1"/>
</dbReference>
<keyword evidence="5 11" id="KW-0805">Transcription regulation</keyword>
<evidence type="ECO:0000256" key="5">
    <source>
        <dbReference type="ARBA" id="ARBA00023015"/>
    </source>
</evidence>
<evidence type="ECO:0000256" key="11">
    <source>
        <dbReference type="RuleBase" id="RU367052"/>
    </source>
</evidence>
<comment type="similarity">
    <text evidence="1 11">Belongs to the peptidase M24 family. SPT16 subfamily.</text>
</comment>
<feature type="region of interest" description="Disordered" evidence="12">
    <location>
        <begin position="810"/>
        <end position="920"/>
    </location>
</feature>
<keyword evidence="4 11" id="KW-0227">DNA damage</keyword>
<dbReference type="Gene3D" id="2.30.29.150">
    <property type="match status" value="1"/>
</dbReference>
<keyword evidence="6" id="KW-0175">Coiled coil</keyword>
<dbReference type="Pfam" id="PF21091">
    <property type="entry name" value="SPT16_C"/>
    <property type="match status" value="1"/>
</dbReference>
<evidence type="ECO:0000256" key="9">
    <source>
        <dbReference type="ARBA" id="ARBA00023242"/>
    </source>
</evidence>
<gene>
    <name evidence="16" type="primary">SPT16_0</name>
    <name evidence="16" type="ORF">CFP56_043335</name>
</gene>
<evidence type="ECO:0000259" key="14">
    <source>
        <dbReference type="SMART" id="SM01286"/>
    </source>
</evidence>
<sequence length="920" mass="104057">MAEHRNGNVKNTNGKASAATNTYTINLENFSKRLKMFYSHWSEYNDDLWGASDALAIATPPTSEDLRYLKSSALNIWLVGYEFPETIMVFTKKQIHFLCSQKKASLLDAVKKSAKEAVGVEVVMHVKPKNDDGVGLMDNIFEAVNAQSNSNGHAPVVGHIAREAPEGKLLETWAEKLKNANFELSDVTNGFSSLFAVKDNTELTNVKKAAFLASSVMRSFVVPKLEKIIDEEKKVSHSSLMDDTEKTILEPARIKVKLKAENNLQAETKNPKTQKFSVLLADTVIVGEEVPEIVTVSSSKAVKDVAYSFNEDDEEEDERPKVKSETRSRGTTLSKATLRSDNQEMSKEELRRQHQAELARQKNEETARRLAGGGSISTDNRGAGKTIGDVIAYKNVNDLPPPRGLMIQIDQKNEAILLPIYGTMVPFHVATVKSVSSQQDSNRNCYIRIIFNVPGTPFSPHDSTTQKFQGSIYLKEVSFRSKDPRHISEAVQLIKTLRRQVASRESERAERATLVTQEKLQVAGAKFKPIRLSDLWIRPAFGGRGRKLTGSLEGHTNGFRYSTSRPDERVDVMYRNIKHAFFQPSEKEMITVLHFHLHNHIMVGNKKTKDVQFYIEVMDVVQTLGGGKRSAYDPDEIEEEQRERDRKNKINMDFQNFVNRVNDLWGQPQFKALDLEFDQPLRELGFHGVPHKASAFIVPTSSCLVELIETPFVVITLNEIEIVNLERVGLGQKNFDMTIVFKDFKKDVFRIDSIPSTSLDGIKEWLDTTDLKYYESRLNLNWRPILKTITDDPEKFIEDGGWEFLNMEVSDSDSGTEESDQGYEPSDVQSDSGSEDDDANSESLVESEDDEDEDSEEDSEEEGKTWEELEREATYADREKGDDSDSEEERTRRKMKAFGKARAPDKRNPGGHLPKRTKLR</sequence>
<dbReference type="InterPro" id="IPR040258">
    <property type="entry name" value="Spt16"/>
</dbReference>